<protein>
    <submittedName>
        <fullName evidence="3">Uncharacterized protein</fullName>
    </submittedName>
</protein>
<dbReference type="PANTHER" id="PTHR10257:SF3">
    <property type="entry name" value="SERINE_THREONINE-PROTEIN PHOSPHATASE 2A 56 KDA REGULATORY SUBUNIT GAMMA ISOFORM"/>
    <property type="match status" value="1"/>
</dbReference>
<dbReference type="EMBL" id="CAAALY010000289">
    <property type="protein sequence ID" value="VEL06718.1"/>
    <property type="molecule type" value="Genomic_DNA"/>
</dbReference>
<dbReference type="Pfam" id="PF01603">
    <property type="entry name" value="B56"/>
    <property type="match status" value="1"/>
</dbReference>
<comment type="caution">
    <text evidence="3">The sequence shown here is derived from an EMBL/GenBank/DDBJ whole genome shotgun (WGS) entry which is preliminary data.</text>
</comment>
<proteinExistence type="inferred from homology"/>
<dbReference type="AlphaFoldDB" id="A0A3S5CGL0"/>
<comment type="similarity">
    <text evidence="1">Belongs to the phosphatase 2A regulatory subunit B56 family.</text>
</comment>
<evidence type="ECO:0000313" key="3">
    <source>
        <dbReference type="EMBL" id="VEL06718.1"/>
    </source>
</evidence>
<dbReference type="InterPro" id="IPR016024">
    <property type="entry name" value="ARM-type_fold"/>
</dbReference>
<evidence type="ECO:0000313" key="4">
    <source>
        <dbReference type="Proteomes" id="UP000784294"/>
    </source>
</evidence>
<dbReference type="InterPro" id="IPR002554">
    <property type="entry name" value="PP2A_B56"/>
</dbReference>
<feature type="compositionally biased region" description="Acidic residues" evidence="2">
    <location>
        <begin position="113"/>
        <end position="125"/>
    </location>
</feature>
<sequence length="137" mass="16072">MSRVTRRTGRRIKAKRLQHNGIHPSSSDTPMANREALFLEKLRFCCRIFDFSVSQKQLKLLELKRLTLIELADYLSSQDFTLTEPMYNEIIRMFTVNAIRYLPPLAVTKFGPEDNDPEMAEDEEYSNPSWPYLQARI</sequence>
<dbReference type="PANTHER" id="PTHR10257">
    <property type="entry name" value="SERINE/THREONINE PROTEIN PHOSPHATASE 2A PP2A REGULATORY SUBUNIT B"/>
    <property type="match status" value="1"/>
</dbReference>
<feature type="region of interest" description="Disordered" evidence="2">
    <location>
        <begin position="112"/>
        <end position="137"/>
    </location>
</feature>
<reference evidence="3" key="1">
    <citation type="submission" date="2018-11" db="EMBL/GenBank/DDBJ databases">
        <authorList>
            <consortium name="Pathogen Informatics"/>
        </authorList>
    </citation>
    <scope>NUCLEOTIDE SEQUENCE</scope>
</reference>
<evidence type="ECO:0000256" key="1">
    <source>
        <dbReference type="ARBA" id="ARBA00009745"/>
    </source>
</evidence>
<name>A0A3S5CGL0_9PLAT</name>
<dbReference type="InterPro" id="IPR011989">
    <property type="entry name" value="ARM-like"/>
</dbReference>
<keyword evidence="4" id="KW-1185">Reference proteome</keyword>
<dbReference type="GO" id="GO:0000159">
    <property type="term" value="C:protein phosphatase type 2A complex"/>
    <property type="evidence" value="ECO:0007669"/>
    <property type="project" value="InterPro"/>
</dbReference>
<gene>
    <name evidence="3" type="ORF">PXEA_LOCUS158</name>
</gene>
<evidence type="ECO:0000256" key="2">
    <source>
        <dbReference type="SAM" id="MobiDB-lite"/>
    </source>
</evidence>
<dbReference type="Gene3D" id="1.25.10.10">
    <property type="entry name" value="Leucine-rich Repeat Variant"/>
    <property type="match status" value="1"/>
</dbReference>
<dbReference type="GO" id="GO:0007165">
    <property type="term" value="P:signal transduction"/>
    <property type="evidence" value="ECO:0007669"/>
    <property type="project" value="InterPro"/>
</dbReference>
<dbReference type="SUPFAM" id="SSF48371">
    <property type="entry name" value="ARM repeat"/>
    <property type="match status" value="1"/>
</dbReference>
<dbReference type="GO" id="GO:0019888">
    <property type="term" value="F:protein phosphatase regulator activity"/>
    <property type="evidence" value="ECO:0007669"/>
    <property type="project" value="InterPro"/>
</dbReference>
<dbReference type="Proteomes" id="UP000784294">
    <property type="component" value="Unassembled WGS sequence"/>
</dbReference>
<organism evidence="3 4">
    <name type="scientific">Protopolystoma xenopodis</name>
    <dbReference type="NCBI Taxonomy" id="117903"/>
    <lineage>
        <taxon>Eukaryota</taxon>
        <taxon>Metazoa</taxon>
        <taxon>Spiralia</taxon>
        <taxon>Lophotrochozoa</taxon>
        <taxon>Platyhelminthes</taxon>
        <taxon>Monogenea</taxon>
        <taxon>Polyopisthocotylea</taxon>
        <taxon>Polystomatidea</taxon>
        <taxon>Polystomatidae</taxon>
        <taxon>Protopolystoma</taxon>
    </lineage>
</organism>
<accession>A0A3S5CGL0</accession>